<keyword evidence="4" id="KW-1185">Reference proteome</keyword>
<accession>A0ABU5DLK0</accession>
<dbReference type="InterPro" id="IPR010916">
    <property type="entry name" value="TonB_box_CS"/>
</dbReference>
<evidence type="ECO:0000313" key="3">
    <source>
        <dbReference type="EMBL" id="MDY0747187.1"/>
    </source>
</evidence>
<dbReference type="Pfam" id="PF01979">
    <property type="entry name" value="Amidohydro_1"/>
    <property type="match status" value="1"/>
</dbReference>
<feature type="signal peptide" evidence="1">
    <location>
        <begin position="1"/>
        <end position="21"/>
    </location>
</feature>
<feature type="domain" description="Amidohydrolase-related" evidence="2">
    <location>
        <begin position="79"/>
        <end position="424"/>
    </location>
</feature>
<dbReference type="Gene3D" id="2.30.40.10">
    <property type="entry name" value="Urease, subunit C, domain 1"/>
    <property type="match status" value="1"/>
</dbReference>
<dbReference type="PROSITE" id="PS00430">
    <property type="entry name" value="TONB_DEPENDENT_REC_1"/>
    <property type="match status" value="1"/>
</dbReference>
<dbReference type="SUPFAM" id="SSF51556">
    <property type="entry name" value="Metallo-dependent hydrolases"/>
    <property type="match status" value="1"/>
</dbReference>
<dbReference type="PANTHER" id="PTHR43135">
    <property type="entry name" value="ALPHA-D-RIBOSE 1-METHYLPHOSPHONATE 5-TRIPHOSPHATE DIPHOSPHATASE"/>
    <property type="match status" value="1"/>
</dbReference>
<dbReference type="InterPro" id="IPR057744">
    <property type="entry name" value="OTAase-like"/>
</dbReference>
<protein>
    <submittedName>
        <fullName evidence="3">Amidohydrolase family protein</fullName>
    </submittedName>
</protein>
<dbReference type="SUPFAM" id="SSF51338">
    <property type="entry name" value="Composite domain of metallo-dependent hydrolases"/>
    <property type="match status" value="1"/>
</dbReference>
<comment type="caution">
    <text evidence="3">The sequence shown here is derived from an EMBL/GenBank/DDBJ whole genome shotgun (WGS) entry which is preliminary data.</text>
</comment>
<gene>
    <name evidence="3" type="ORF">SNE35_21955</name>
</gene>
<dbReference type="EMBL" id="JAXCLA010000007">
    <property type="protein sequence ID" value="MDY0747187.1"/>
    <property type="molecule type" value="Genomic_DNA"/>
</dbReference>
<dbReference type="RefSeq" id="WP_320425146.1">
    <property type="nucleotide sequence ID" value="NZ_JAXCLA010000007.1"/>
</dbReference>
<evidence type="ECO:0000259" key="2">
    <source>
        <dbReference type="Pfam" id="PF01979"/>
    </source>
</evidence>
<dbReference type="CDD" id="cd01299">
    <property type="entry name" value="Met_dep_hydrolase_A"/>
    <property type="match status" value="1"/>
</dbReference>
<evidence type="ECO:0000313" key="4">
    <source>
        <dbReference type="Proteomes" id="UP001285263"/>
    </source>
</evidence>
<reference evidence="3 4" key="1">
    <citation type="submission" date="2023-11" db="EMBL/GenBank/DDBJ databases">
        <title>Paucibacter sp. nov., isolated from fresh soil in Korea.</title>
        <authorList>
            <person name="Le N.T.T."/>
        </authorList>
    </citation>
    <scope>NUCLEOTIDE SEQUENCE [LARGE SCALE GENOMIC DNA]</scope>
    <source>
        <strain evidence="3 4">R3-3</strain>
    </source>
</reference>
<proteinExistence type="predicted"/>
<dbReference type="InterPro" id="IPR011059">
    <property type="entry name" value="Metal-dep_hydrolase_composite"/>
</dbReference>
<feature type="chain" id="PRO_5046472489" evidence="1">
    <location>
        <begin position="22"/>
        <end position="429"/>
    </location>
</feature>
<dbReference type="InterPro" id="IPR051781">
    <property type="entry name" value="Metallo-dep_Hydrolase"/>
</dbReference>
<dbReference type="InterPro" id="IPR032466">
    <property type="entry name" value="Metal_Hydrolase"/>
</dbReference>
<dbReference type="Proteomes" id="UP001285263">
    <property type="component" value="Unassembled WGS sequence"/>
</dbReference>
<evidence type="ECO:0000256" key="1">
    <source>
        <dbReference type="SAM" id="SignalP"/>
    </source>
</evidence>
<keyword evidence="1" id="KW-0732">Signal</keyword>
<dbReference type="PANTHER" id="PTHR43135:SF3">
    <property type="entry name" value="ALPHA-D-RIBOSE 1-METHYLPHOSPHONATE 5-TRIPHOSPHATE DIPHOSPHATASE"/>
    <property type="match status" value="1"/>
</dbReference>
<dbReference type="InterPro" id="IPR006680">
    <property type="entry name" value="Amidohydro-rel"/>
</dbReference>
<dbReference type="Gene3D" id="3.20.20.140">
    <property type="entry name" value="Metal-dependent hydrolases"/>
    <property type="match status" value="1"/>
</dbReference>
<name>A0ABU5DLK0_9BURK</name>
<organism evidence="3 4">
    <name type="scientific">Roseateles agri</name>
    <dbReference type="NCBI Taxonomy" id="3098619"/>
    <lineage>
        <taxon>Bacteria</taxon>
        <taxon>Pseudomonadati</taxon>
        <taxon>Pseudomonadota</taxon>
        <taxon>Betaproteobacteria</taxon>
        <taxon>Burkholderiales</taxon>
        <taxon>Sphaerotilaceae</taxon>
        <taxon>Roseateles</taxon>
    </lineage>
</organism>
<sequence>MRLAQTSLALLILALASAAQADTVVVTAERLLDVQAGRYVDKPQITIVDGRISAVGRQGEGKGDAVATGARRVDLPGLTLLPGLIDMHVHLTGDPRYGGYRGLEFTDNFWTVVGVANAKKTLEAGFTTVRNVGSSDYADVALKQGVEEGFIPGPRIVPATYPIGATGGHCDTTEFPPSVNVPAPNVADGPQAIRATVRKLRKYGAEVIKFCGTGGVLSKTDSVGAQQYSLEEMKALVDEAHMLGLKVAVHAHGTSGIKDAIRAGADTIEHASLADAEAFELAKQHGTWFSMDIYNDDYILAEGEKNGLFKESLDKERAIGLKQRQTFQAAVKAGVKMIFGTDGGVYPNGYNARQFATMVQWGMTPLQAIQAATVNAAEALARPGDVGAVAAGRYGDLVGVEGDPLADVKLLQSISFVMKGGEVVKTPAR</sequence>